<dbReference type="SUPFAM" id="SSF53098">
    <property type="entry name" value="Ribonuclease H-like"/>
    <property type="match status" value="1"/>
</dbReference>
<dbReference type="InterPro" id="IPR036397">
    <property type="entry name" value="RNaseH_sf"/>
</dbReference>
<protein>
    <recommendedName>
        <fullName evidence="5">RNase H type-1 domain-containing protein</fullName>
    </recommendedName>
</protein>
<sequence>MAAWGWPRSYNGYWSCSCGVADNYVTRKKCRGCGARAQRKGPTYKDVKGPTYKGVLLGPTKREVALQKQMDTMRAQLQDFKKQQHATHEDEDDEKPVDLDKLFRWDQSCRSEWGDQSIEYQQAHERYMRARDAKQSTKPHSVQLTKARAARENLEKEEAAIYGEVKRHQKAMQEAQEKLAKKREQLEVAKAKESELKVQDVSIKGKGFLTAMQKQHEGAVGGSGISKEEHEHVFAALARVLDNVREEPKEDKDGMDTEEAGDAPAEVGKQDASRDLSCRQKNKSGYMQNKFESLTLWTFNGSGWGTIKERCYAVQEHRLTGDKIAVVPQSMKAKGYQFGGVAANPTIGPGGEAGTSAGVAVAAPRCIGMTYMFGKEKWDLSPRNSPGRAAAAWLSVGKGIIYAAVYLWTAEGMSFRNTEIINKVIGQLEAPGVPWIIGGDFQGAPEKMTEVESVKMAKARVVASGASCGTCRHAYGVSEIDYFIVADSLVNQVMYVRVQEEWPSAPHKPVGLTLRLKAQERMVRVLEKPKKLPELGIERTPAPPQYQEIASFRSQEVANQEWRQYMQTLEQEAFAARGLEWAPDHPAAGRAEEPTRRIKPLSFGGANAPTAAREAVWWRWLARTLQSLQGACARLKLARTGDIQRRRQEEAIAQEHQFIITHQRTKHVNAKEQGRWQARCGLLAAGLLRGAQQEVKLQQWMQESQGKMKEYDQKLLKERRARWADRLQEAAAGAAGGLHKLIKAAPVWRPRRAGSMEDSAGPVEAVEYTLKEWNVVWRVGEQIQKAERPWEREERDKLSPSQTRTKKTGVGVDRWHPSMLQGASDEAYVKLLGLYVEVERTLRWPIHMGTVLFFMIPKTYTTDRVIGLLPTAIRVWEIMREPYMVEWAKKNYRSWDCTSYGKAAGDAPWEVLFSHEMGDVEEQSEETQATVTAVLDLVKAFEKVSLHVLWEAGKQLNFNTGVLAVVCSYFAMTRRLIVGDSVSSETETVTTITAGSKFSVCFLKMVIQATADGLVAERPRARWRMYVDDLCVRLRQQHRHIVTEFGETIDSCFRGFEKLGLKFSVDSKGKGAVMASTTWARRAVTGPMQERGLPVVRACPYLGVDIVTHGTAVKTKSGKRHVVMKVRSRRLLALKGGRNMTRGIGLVYKCGLKRSVMYGCKCLGMPDHQLRQLRREAGRLLPEGRGARSLTLQLAVAQEEPTYEVTEAPIVRWARALWHGAHGEDGGGQWDNIATMLQWAWGRQQQEVGMTPAWAREGFVLNMQQVCPMDIAAMVRKDVQATLWEEWTQAEESKSLSPMPLLAPAVAQLRARGFPKHARNAAKKVFVGGAWTMEKLCRCNIVPTDICLACGEAVGTDHHRYYKCHALRGQRLQAQADWHHVAEQQDTNMPWTRGLVRSPEADWKFVGIEEDQYYGQVVDGEEDYCTGDIVCDGSKLGYSDWAQTGWAAMSLNDNGTAKMQMWGPLPCSLPIHRRVKRAEMWAFLKVMERMLSPGRVYTDHKGIVEGLQRGELWCTSWKRPHADLWRRIWHKVKDLDLDIHCVKHVKAHRSKSRIGQLEGEDLKIAKGSSEEDLLAKAGAEMDVHYGKHQALEDLAGRVRWALQNIGWWYQKMGGTWPDVPPKEKGVPKRRVPKPMLTLTEHDVVETGGWQVCMRCGFRAASNRMRLKMWQAECARPFWQATGTSSAGTGSSLEASVAIAAGLEEQLQKLPRGAFKYVSMVNVTSELEGNHLGQANQA</sequence>
<accession>A0ABN9V5T1</accession>
<feature type="compositionally biased region" description="Basic and acidic residues" evidence="2">
    <location>
        <begin position="245"/>
        <end position="255"/>
    </location>
</feature>
<feature type="compositionally biased region" description="Basic and acidic residues" evidence="2">
    <location>
        <begin position="268"/>
        <end position="278"/>
    </location>
</feature>
<evidence type="ECO:0000256" key="1">
    <source>
        <dbReference type="SAM" id="Coils"/>
    </source>
</evidence>
<dbReference type="Proteomes" id="UP001189429">
    <property type="component" value="Unassembled WGS sequence"/>
</dbReference>
<evidence type="ECO:0000256" key="2">
    <source>
        <dbReference type="SAM" id="MobiDB-lite"/>
    </source>
</evidence>
<dbReference type="Gene3D" id="3.60.10.10">
    <property type="entry name" value="Endonuclease/exonuclease/phosphatase"/>
    <property type="match status" value="1"/>
</dbReference>
<dbReference type="Gene3D" id="3.30.420.10">
    <property type="entry name" value="Ribonuclease H-like superfamily/Ribonuclease H"/>
    <property type="match status" value="1"/>
</dbReference>
<keyword evidence="1" id="KW-0175">Coiled coil</keyword>
<reference evidence="3" key="1">
    <citation type="submission" date="2023-10" db="EMBL/GenBank/DDBJ databases">
        <authorList>
            <person name="Chen Y."/>
            <person name="Shah S."/>
            <person name="Dougan E. K."/>
            <person name="Thang M."/>
            <person name="Chan C."/>
        </authorList>
    </citation>
    <scope>NUCLEOTIDE SEQUENCE [LARGE SCALE GENOMIC DNA]</scope>
</reference>
<feature type="region of interest" description="Disordered" evidence="2">
    <location>
        <begin position="788"/>
        <end position="809"/>
    </location>
</feature>
<comment type="caution">
    <text evidence="3">The sequence shown here is derived from an EMBL/GenBank/DDBJ whole genome shotgun (WGS) entry which is preliminary data.</text>
</comment>
<evidence type="ECO:0000313" key="4">
    <source>
        <dbReference type="Proteomes" id="UP001189429"/>
    </source>
</evidence>
<organism evidence="3 4">
    <name type="scientific">Prorocentrum cordatum</name>
    <dbReference type="NCBI Taxonomy" id="2364126"/>
    <lineage>
        <taxon>Eukaryota</taxon>
        <taxon>Sar</taxon>
        <taxon>Alveolata</taxon>
        <taxon>Dinophyceae</taxon>
        <taxon>Prorocentrales</taxon>
        <taxon>Prorocentraceae</taxon>
        <taxon>Prorocentrum</taxon>
    </lineage>
</organism>
<gene>
    <name evidence="3" type="ORF">PCOR1329_LOCUS54968</name>
</gene>
<feature type="coiled-coil region" evidence="1">
    <location>
        <begin position="165"/>
        <end position="199"/>
    </location>
</feature>
<dbReference type="InterPro" id="IPR012337">
    <property type="entry name" value="RNaseH-like_sf"/>
</dbReference>
<proteinExistence type="predicted"/>
<feature type="region of interest" description="Disordered" evidence="2">
    <location>
        <begin position="245"/>
        <end position="279"/>
    </location>
</feature>
<evidence type="ECO:0000313" key="3">
    <source>
        <dbReference type="EMBL" id="CAK0868229.1"/>
    </source>
</evidence>
<evidence type="ECO:0008006" key="5">
    <source>
        <dbReference type="Google" id="ProtNLM"/>
    </source>
</evidence>
<name>A0ABN9V5T1_9DINO</name>
<feature type="compositionally biased region" description="Basic and acidic residues" evidence="2">
    <location>
        <begin position="788"/>
        <end position="798"/>
    </location>
</feature>
<keyword evidence="4" id="KW-1185">Reference proteome</keyword>
<dbReference type="InterPro" id="IPR036691">
    <property type="entry name" value="Endo/exonu/phosph_ase_sf"/>
</dbReference>
<dbReference type="EMBL" id="CAUYUJ010016727">
    <property type="protein sequence ID" value="CAK0868229.1"/>
    <property type="molecule type" value="Genomic_DNA"/>
</dbReference>